<dbReference type="EMBL" id="BDQX01000083">
    <property type="protein sequence ID" value="GBG07225.1"/>
    <property type="molecule type" value="Genomic_DNA"/>
</dbReference>
<keyword evidence="1" id="KW-0472">Membrane</keyword>
<organism evidence="2 3">
    <name type="scientific">Paenibacillus agaridevorans</name>
    <dbReference type="NCBI Taxonomy" id="171404"/>
    <lineage>
        <taxon>Bacteria</taxon>
        <taxon>Bacillati</taxon>
        <taxon>Bacillota</taxon>
        <taxon>Bacilli</taxon>
        <taxon>Bacillales</taxon>
        <taxon>Paenibacillaceae</taxon>
        <taxon>Paenibacillus</taxon>
    </lineage>
</organism>
<feature type="transmembrane region" description="Helical" evidence="1">
    <location>
        <begin position="49"/>
        <end position="69"/>
    </location>
</feature>
<keyword evidence="3" id="KW-1185">Reference proteome</keyword>
<sequence length="112" mass="12593">MNQAGEDKKLQEQLREEMDPVKFSEEMQADVLRRAHAKSLSWWNREIRIPAPVAAAVLLLLIAIPLYGWQQAHSMQANMAADTLGKGAEQEERIIVSTAGVFYASQLEGEDR</sequence>
<accession>A0A2R5EM86</accession>
<dbReference type="Proteomes" id="UP000245202">
    <property type="component" value="Unassembled WGS sequence"/>
</dbReference>
<evidence type="ECO:0000313" key="3">
    <source>
        <dbReference type="Proteomes" id="UP000245202"/>
    </source>
</evidence>
<proteinExistence type="predicted"/>
<dbReference type="AlphaFoldDB" id="A0A2R5EM86"/>
<protein>
    <submittedName>
        <fullName evidence="2">Uncharacterized protein</fullName>
    </submittedName>
</protein>
<keyword evidence="1" id="KW-0812">Transmembrane</keyword>
<keyword evidence="1" id="KW-1133">Transmembrane helix</keyword>
<reference evidence="2 3" key="1">
    <citation type="submission" date="2017-08" db="EMBL/GenBank/DDBJ databases">
        <title>Substantial Increase in Enzyme Production by Combined Drug-Resistance Mutations in Paenibacillus agaridevorans.</title>
        <authorList>
            <person name="Tanaka Y."/>
            <person name="Funane K."/>
            <person name="Hosaka T."/>
            <person name="Shiwa Y."/>
            <person name="Fujita N."/>
            <person name="Miyazaki T."/>
            <person name="Yoshikawa H."/>
            <person name="Murakami K."/>
            <person name="Kasahara K."/>
            <person name="Inaoka T."/>
            <person name="Hiraga Y."/>
            <person name="Ochi K."/>
        </authorList>
    </citation>
    <scope>NUCLEOTIDE SEQUENCE [LARGE SCALE GENOMIC DNA]</scope>
    <source>
        <strain evidence="2 3">T-3040</strain>
    </source>
</reference>
<dbReference type="RefSeq" id="WP_108992323.1">
    <property type="nucleotide sequence ID" value="NZ_BDQX01000083.1"/>
</dbReference>
<gene>
    <name evidence="2" type="ORF">PAT3040_01773</name>
</gene>
<comment type="caution">
    <text evidence="2">The sequence shown here is derived from an EMBL/GenBank/DDBJ whole genome shotgun (WGS) entry which is preliminary data.</text>
</comment>
<evidence type="ECO:0000256" key="1">
    <source>
        <dbReference type="SAM" id="Phobius"/>
    </source>
</evidence>
<name>A0A2R5EM86_9BACL</name>
<evidence type="ECO:0000313" key="2">
    <source>
        <dbReference type="EMBL" id="GBG07225.1"/>
    </source>
</evidence>